<dbReference type="Gene3D" id="1.20.1250.20">
    <property type="entry name" value="MFS general substrate transporter like domains"/>
    <property type="match status" value="1"/>
</dbReference>
<feature type="transmembrane region" description="Helical" evidence="5">
    <location>
        <begin position="122"/>
        <end position="141"/>
    </location>
</feature>
<proteinExistence type="predicted"/>
<protein>
    <recommendedName>
        <fullName evidence="6">Major facilitator superfamily (MFS) profile domain-containing protein</fullName>
    </recommendedName>
</protein>
<dbReference type="Proteomes" id="UP001497623">
    <property type="component" value="Unassembled WGS sequence"/>
</dbReference>
<dbReference type="EMBL" id="CAXKWB010011495">
    <property type="protein sequence ID" value="CAL4101602.1"/>
    <property type="molecule type" value="Genomic_DNA"/>
</dbReference>
<feature type="transmembrane region" description="Helical" evidence="5">
    <location>
        <begin position="347"/>
        <end position="366"/>
    </location>
</feature>
<dbReference type="InterPro" id="IPR050382">
    <property type="entry name" value="MFS_Na/Anion_cotransporter"/>
</dbReference>
<dbReference type="PANTHER" id="PTHR11662">
    <property type="entry name" value="SOLUTE CARRIER FAMILY 17"/>
    <property type="match status" value="1"/>
</dbReference>
<dbReference type="InterPro" id="IPR020846">
    <property type="entry name" value="MFS_dom"/>
</dbReference>
<feature type="transmembrane region" description="Helical" evidence="5">
    <location>
        <begin position="153"/>
        <end position="171"/>
    </location>
</feature>
<accession>A0AAV2QYJ8</accession>
<dbReference type="GO" id="GO:0022857">
    <property type="term" value="F:transmembrane transporter activity"/>
    <property type="evidence" value="ECO:0007669"/>
    <property type="project" value="InterPro"/>
</dbReference>
<feature type="transmembrane region" description="Helical" evidence="5">
    <location>
        <begin position="20"/>
        <end position="39"/>
    </location>
</feature>
<evidence type="ECO:0000256" key="2">
    <source>
        <dbReference type="ARBA" id="ARBA00022692"/>
    </source>
</evidence>
<gene>
    <name evidence="7" type="ORF">MNOR_LOCUS17050</name>
</gene>
<dbReference type="PROSITE" id="PS50850">
    <property type="entry name" value="MFS"/>
    <property type="match status" value="1"/>
</dbReference>
<evidence type="ECO:0000313" key="7">
    <source>
        <dbReference type="EMBL" id="CAL4101602.1"/>
    </source>
</evidence>
<comment type="caution">
    <text evidence="7">The sequence shown here is derived from an EMBL/GenBank/DDBJ whole genome shotgun (WGS) entry which is preliminary data.</text>
</comment>
<dbReference type="AlphaFoldDB" id="A0AAV2QYJ8"/>
<sequence>MVAYNSKDADVGCRIQYRYVLVGLLCCATAIDFLTRYSISISIISLLKTEIVHMNFAHLSLIPSSSLNLLYSEKAGNQHSTEGEYDWSYEYQGLILGTFFWGYFISKTISGRLAEIFGPREVVSLSLLICGIMSLLCPWSAQVHPLMLAGCRLLIGMAQGPIFPVINIMLVRWIPHESITTMFALVSQGVAFGSLFATLGSGWIISVLGWRWVFYGGGILTLALLPAWIILTRNDPEEHPYITQQEKELLRTNNHIVRSKNVPWGSIFRCYYVYLSMFIEFIMCWCDTVTQVDGPTYLTDQIGLTLLQSSMVLGIAQIIRLFIGFLPGVATDYMIQKNILSKLYARRLMHAIVQLLESLIYLLALLCDVMDLTKTEGMTVNDFINDFDIAQYEMVGNESSVSDYTLALVSQRGNHTSLVAALASTMENTTSQKKTFLKTYSLHTYKEILYQVYGMCDAAREWNDKEVLEVQYDGTKKTRLIAKFNFLSFQDN</sequence>
<organism evidence="7 8">
    <name type="scientific">Meganyctiphanes norvegica</name>
    <name type="common">Northern krill</name>
    <name type="synonym">Thysanopoda norvegica</name>
    <dbReference type="NCBI Taxonomy" id="48144"/>
    <lineage>
        <taxon>Eukaryota</taxon>
        <taxon>Metazoa</taxon>
        <taxon>Ecdysozoa</taxon>
        <taxon>Arthropoda</taxon>
        <taxon>Crustacea</taxon>
        <taxon>Multicrustacea</taxon>
        <taxon>Malacostraca</taxon>
        <taxon>Eumalacostraca</taxon>
        <taxon>Eucarida</taxon>
        <taxon>Euphausiacea</taxon>
        <taxon>Euphausiidae</taxon>
        <taxon>Meganyctiphanes</taxon>
    </lineage>
</organism>
<name>A0AAV2QYJ8_MEGNR</name>
<keyword evidence="2 5" id="KW-0812">Transmembrane</keyword>
<evidence type="ECO:0000256" key="3">
    <source>
        <dbReference type="ARBA" id="ARBA00022989"/>
    </source>
</evidence>
<feature type="transmembrane region" description="Helical" evidence="5">
    <location>
        <begin position="183"/>
        <end position="206"/>
    </location>
</feature>
<feature type="transmembrane region" description="Helical" evidence="5">
    <location>
        <begin position="91"/>
        <end position="110"/>
    </location>
</feature>
<evidence type="ECO:0000259" key="6">
    <source>
        <dbReference type="PROSITE" id="PS50850"/>
    </source>
</evidence>
<keyword evidence="3 5" id="KW-1133">Transmembrane helix</keyword>
<dbReference type="InterPro" id="IPR036259">
    <property type="entry name" value="MFS_trans_sf"/>
</dbReference>
<reference evidence="7 8" key="1">
    <citation type="submission" date="2024-05" db="EMBL/GenBank/DDBJ databases">
        <authorList>
            <person name="Wallberg A."/>
        </authorList>
    </citation>
    <scope>NUCLEOTIDE SEQUENCE [LARGE SCALE GENOMIC DNA]</scope>
</reference>
<feature type="transmembrane region" description="Helical" evidence="5">
    <location>
        <begin position="312"/>
        <end position="335"/>
    </location>
</feature>
<dbReference type="PANTHER" id="PTHR11662:SF399">
    <property type="entry name" value="FI19708P1-RELATED"/>
    <property type="match status" value="1"/>
</dbReference>
<evidence type="ECO:0000256" key="4">
    <source>
        <dbReference type="ARBA" id="ARBA00023136"/>
    </source>
</evidence>
<feature type="transmembrane region" description="Helical" evidence="5">
    <location>
        <begin position="212"/>
        <end position="231"/>
    </location>
</feature>
<keyword evidence="4 5" id="KW-0472">Membrane</keyword>
<dbReference type="Pfam" id="PF07690">
    <property type="entry name" value="MFS_1"/>
    <property type="match status" value="1"/>
</dbReference>
<keyword evidence="8" id="KW-1185">Reference proteome</keyword>
<feature type="domain" description="Major facilitator superfamily (MFS) profile" evidence="6">
    <location>
        <begin position="24"/>
        <end position="492"/>
    </location>
</feature>
<dbReference type="GO" id="GO:0016020">
    <property type="term" value="C:membrane"/>
    <property type="evidence" value="ECO:0007669"/>
    <property type="project" value="UniProtKB-SubCell"/>
</dbReference>
<dbReference type="SUPFAM" id="SSF103473">
    <property type="entry name" value="MFS general substrate transporter"/>
    <property type="match status" value="1"/>
</dbReference>
<dbReference type="FunFam" id="1.20.1250.20:FF:000423">
    <property type="entry name" value="Putative inorganic phosphate cotransporter-like Protein"/>
    <property type="match status" value="1"/>
</dbReference>
<evidence type="ECO:0000256" key="5">
    <source>
        <dbReference type="SAM" id="Phobius"/>
    </source>
</evidence>
<feature type="non-terminal residue" evidence="7">
    <location>
        <position position="492"/>
    </location>
</feature>
<feature type="transmembrane region" description="Helical" evidence="5">
    <location>
        <begin position="271"/>
        <end position="292"/>
    </location>
</feature>
<evidence type="ECO:0000313" key="8">
    <source>
        <dbReference type="Proteomes" id="UP001497623"/>
    </source>
</evidence>
<comment type="subcellular location">
    <subcellularLocation>
        <location evidence="1">Membrane</location>
        <topology evidence="1">Multi-pass membrane protein</topology>
    </subcellularLocation>
</comment>
<evidence type="ECO:0000256" key="1">
    <source>
        <dbReference type="ARBA" id="ARBA00004141"/>
    </source>
</evidence>
<dbReference type="InterPro" id="IPR011701">
    <property type="entry name" value="MFS"/>
</dbReference>